<gene>
    <name evidence="1" type="ORF">BGZ95_007257</name>
</gene>
<evidence type="ECO:0000313" key="2">
    <source>
        <dbReference type="Proteomes" id="UP001194580"/>
    </source>
</evidence>
<protein>
    <submittedName>
        <fullName evidence="1">Uncharacterized protein</fullName>
    </submittedName>
</protein>
<comment type="caution">
    <text evidence="1">The sequence shown here is derived from an EMBL/GenBank/DDBJ whole genome shotgun (WGS) entry which is preliminary data.</text>
</comment>
<proteinExistence type="predicted"/>
<reference evidence="1" key="1">
    <citation type="journal article" date="2020" name="Fungal Divers.">
        <title>Resolving the Mortierellaceae phylogeny through synthesis of multi-gene phylogenetics and phylogenomics.</title>
        <authorList>
            <person name="Vandepol N."/>
            <person name="Liber J."/>
            <person name="Desiro A."/>
            <person name="Na H."/>
            <person name="Kennedy M."/>
            <person name="Barry K."/>
            <person name="Grigoriev I.V."/>
            <person name="Miller A.N."/>
            <person name="O'Donnell K."/>
            <person name="Stajich J.E."/>
            <person name="Bonito G."/>
        </authorList>
    </citation>
    <scope>NUCLEOTIDE SEQUENCE</scope>
    <source>
        <strain evidence="1">NRRL 28262</strain>
    </source>
</reference>
<name>A0AAD4H8B9_9FUNG</name>
<sequence>MGACYNIMGHFATIANVRHREWMPKMAFFHLLSATGGLPRALQLLLEDFFGRRPDKCDTFPGTMVDIDINLDHIFRRVASNLDHYYSITAFASTHQELARALVRLCIFQQPSSRTLAPSDQFPDLTLDVLERDTHTILEENDKAPGEVFVRIPFFFLHIYNVVVGEVRNRLASAFLHDWVKDREWKFFEWMVAEYEVLRTNLLIDAGRESATLRDIYQGAIGRSETLDRIVKLKKLSVVEADHRFPTSGRLTVKGQEHNWRSGLVIKNADGTEFGDVCVYREDADGNNIICSLQTKKLKDVLSATTLQKEHNKNIESIKKLPNGSILEQDGIKRAHTITVLITTADFTDHAAQQLGKSFPPDCLLIYRENFTRFFGYTFSILAALAASKDLSWNFATRETLKKRKLGDEEVDQILENMPYRSYEDLIQKNPKDRL</sequence>
<dbReference type="EMBL" id="JAAAIL010000351">
    <property type="protein sequence ID" value="KAG0276644.1"/>
    <property type="molecule type" value="Genomic_DNA"/>
</dbReference>
<organism evidence="1 2">
    <name type="scientific">Linnemannia exigua</name>
    <dbReference type="NCBI Taxonomy" id="604196"/>
    <lineage>
        <taxon>Eukaryota</taxon>
        <taxon>Fungi</taxon>
        <taxon>Fungi incertae sedis</taxon>
        <taxon>Mucoromycota</taxon>
        <taxon>Mortierellomycotina</taxon>
        <taxon>Mortierellomycetes</taxon>
        <taxon>Mortierellales</taxon>
        <taxon>Mortierellaceae</taxon>
        <taxon>Linnemannia</taxon>
    </lineage>
</organism>
<keyword evidence="2" id="KW-1185">Reference proteome</keyword>
<accession>A0AAD4H8B9</accession>
<evidence type="ECO:0000313" key="1">
    <source>
        <dbReference type="EMBL" id="KAG0276644.1"/>
    </source>
</evidence>
<dbReference type="AlphaFoldDB" id="A0AAD4H8B9"/>
<dbReference type="Proteomes" id="UP001194580">
    <property type="component" value="Unassembled WGS sequence"/>
</dbReference>